<gene>
    <name evidence="5" type="ORF">OESDEN_16681</name>
</gene>
<organism evidence="5 6">
    <name type="scientific">Oesophagostomum dentatum</name>
    <name type="common">Nodular worm</name>
    <dbReference type="NCBI Taxonomy" id="61180"/>
    <lineage>
        <taxon>Eukaryota</taxon>
        <taxon>Metazoa</taxon>
        <taxon>Ecdysozoa</taxon>
        <taxon>Nematoda</taxon>
        <taxon>Chromadorea</taxon>
        <taxon>Rhabditida</taxon>
        <taxon>Rhabditina</taxon>
        <taxon>Rhabditomorpha</taxon>
        <taxon>Strongyloidea</taxon>
        <taxon>Strongylidae</taxon>
        <taxon>Oesophagostomum</taxon>
    </lineage>
</organism>
<dbReference type="Pfam" id="PF13649">
    <property type="entry name" value="Methyltransf_25"/>
    <property type="match status" value="1"/>
</dbReference>
<keyword evidence="2 5" id="KW-0808">Transferase</keyword>
<dbReference type="Proteomes" id="UP000053660">
    <property type="component" value="Unassembled WGS sequence"/>
</dbReference>
<dbReference type="PANTHER" id="PTHR43861:SF1">
    <property type="entry name" value="TRANS-ACONITATE 2-METHYLTRANSFERASE"/>
    <property type="match status" value="1"/>
</dbReference>
<feature type="domain" description="Methyltransferase" evidence="4">
    <location>
        <begin position="43"/>
        <end position="118"/>
    </location>
</feature>
<dbReference type="CDD" id="cd02440">
    <property type="entry name" value="AdoMet_MTases"/>
    <property type="match status" value="1"/>
</dbReference>
<protein>
    <submittedName>
        <fullName evidence="5">Methyltransferase domain protein</fullName>
    </submittedName>
</protein>
<keyword evidence="3" id="KW-1133">Transmembrane helix</keyword>
<keyword evidence="3" id="KW-0472">Membrane</keyword>
<evidence type="ECO:0000259" key="4">
    <source>
        <dbReference type="Pfam" id="PF13649"/>
    </source>
</evidence>
<dbReference type="InterPro" id="IPR029063">
    <property type="entry name" value="SAM-dependent_MTases_sf"/>
</dbReference>
<dbReference type="PANTHER" id="PTHR43861">
    <property type="entry name" value="TRANS-ACONITATE 2-METHYLTRANSFERASE-RELATED"/>
    <property type="match status" value="1"/>
</dbReference>
<evidence type="ECO:0000256" key="3">
    <source>
        <dbReference type="SAM" id="Phobius"/>
    </source>
</evidence>
<dbReference type="Gene3D" id="3.40.50.150">
    <property type="entry name" value="Vaccinia Virus protein VP39"/>
    <property type="match status" value="1"/>
</dbReference>
<evidence type="ECO:0000313" key="5">
    <source>
        <dbReference type="EMBL" id="KHJ83618.1"/>
    </source>
</evidence>
<dbReference type="SUPFAM" id="SSF53335">
    <property type="entry name" value="S-adenosyl-L-methionine-dependent methyltransferases"/>
    <property type="match status" value="1"/>
</dbReference>
<reference evidence="5 6" key="1">
    <citation type="submission" date="2014-03" db="EMBL/GenBank/DDBJ databases">
        <title>Draft genome of the hookworm Oesophagostomum dentatum.</title>
        <authorList>
            <person name="Mitreva M."/>
        </authorList>
    </citation>
    <scope>NUCLEOTIDE SEQUENCE [LARGE SCALE GENOMIC DNA]</scope>
    <source>
        <strain evidence="5 6">OD-Hann</strain>
    </source>
</reference>
<evidence type="ECO:0000313" key="6">
    <source>
        <dbReference type="Proteomes" id="UP000053660"/>
    </source>
</evidence>
<sequence length="163" mass="18115">MTSDFPSIAFSSAQSKWIGKSCIVSPSVRRALDNWELTRQKKVLDVGCGTGHIGHDILVHGASEVVGLDSSEEMIEIARDTFKDKRHQFLHGSMLSADLHGFDVAVAFFSLHFVKNKEELTKVSCIPSIRIYNAFEEIILLSHSIQTLIILTFCATFASAVFR</sequence>
<keyword evidence="1 5" id="KW-0489">Methyltransferase</keyword>
<keyword evidence="3" id="KW-0812">Transmembrane</keyword>
<name>A0A0B1SE96_OESDE</name>
<evidence type="ECO:0000256" key="1">
    <source>
        <dbReference type="ARBA" id="ARBA00022603"/>
    </source>
</evidence>
<proteinExistence type="predicted"/>
<dbReference type="OrthoDB" id="66144at2759"/>
<accession>A0A0B1SE96</accession>
<feature type="transmembrane region" description="Helical" evidence="3">
    <location>
        <begin position="138"/>
        <end position="162"/>
    </location>
</feature>
<keyword evidence="6" id="KW-1185">Reference proteome</keyword>
<dbReference type="AlphaFoldDB" id="A0A0B1SE96"/>
<dbReference type="InterPro" id="IPR041698">
    <property type="entry name" value="Methyltransf_25"/>
</dbReference>
<dbReference type="GO" id="GO:0032259">
    <property type="term" value="P:methylation"/>
    <property type="evidence" value="ECO:0007669"/>
    <property type="project" value="UniProtKB-KW"/>
</dbReference>
<evidence type="ECO:0000256" key="2">
    <source>
        <dbReference type="ARBA" id="ARBA00022679"/>
    </source>
</evidence>
<dbReference type="EMBL" id="KN572588">
    <property type="protein sequence ID" value="KHJ83618.1"/>
    <property type="molecule type" value="Genomic_DNA"/>
</dbReference>
<dbReference type="GO" id="GO:0008168">
    <property type="term" value="F:methyltransferase activity"/>
    <property type="evidence" value="ECO:0007669"/>
    <property type="project" value="UniProtKB-KW"/>
</dbReference>